<protein>
    <submittedName>
        <fullName evidence="1">Uncharacterized protein</fullName>
    </submittedName>
</protein>
<dbReference type="EMBL" id="BSNV01000002">
    <property type="protein sequence ID" value="GLQ65143.1"/>
    <property type="molecule type" value="Genomic_DNA"/>
</dbReference>
<evidence type="ECO:0000313" key="1">
    <source>
        <dbReference type="EMBL" id="GLQ65143.1"/>
    </source>
</evidence>
<dbReference type="Proteomes" id="UP001156629">
    <property type="component" value="Unassembled WGS sequence"/>
</dbReference>
<sequence length="84" mass="9196">MKLYRHAVGGKMERVRSGHREQDLPVTQPRLLPVRAHHKARLGVEAAIRPGREADVADASNSGLLYPAGMGTFPWGGGQKSRCH</sequence>
<proteinExistence type="predicted"/>
<comment type="caution">
    <text evidence="1">The sequence shown here is derived from an EMBL/GenBank/DDBJ whole genome shotgun (WGS) entry which is preliminary data.</text>
</comment>
<accession>A0ABQ5WPW1</accession>
<gene>
    <name evidence="1" type="ORF">GCM10007870_07270</name>
</gene>
<reference evidence="2" key="1">
    <citation type="journal article" date="2019" name="Int. J. Syst. Evol. Microbiol.">
        <title>The Global Catalogue of Microorganisms (GCM) 10K type strain sequencing project: providing services to taxonomists for standard genome sequencing and annotation.</title>
        <authorList>
            <consortium name="The Broad Institute Genomics Platform"/>
            <consortium name="The Broad Institute Genome Sequencing Center for Infectious Disease"/>
            <person name="Wu L."/>
            <person name="Ma J."/>
        </authorList>
    </citation>
    <scope>NUCLEOTIDE SEQUENCE [LARGE SCALE GENOMIC DNA]</scope>
    <source>
        <strain evidence="2">NBRC 3266</strain>
    </source>
</reference>
<name>A0ABQ5WPW1_9PROT</name>
<organism evidence="1 2">
    <name type="scientific">Gluconobacter kondonii</name>
    <dbReference type="NCBI Taxonomy" id="941463"/>
    <lineage>
        <taxon>Bacteria</taxon>
        <taxon>Pseudomonadati</taxon>
        <taxon>Pseudomonadota</taxon>
        <taxon>Alphaproteobacteria</taxon>
        <taxon>Acetobacterales</taxon>
        <taxon>Acetobacteraceae</taxon>
        <taxon>Gluconobacter</taxon>
    </lineage>
</organism>
<evidence type="ECO:0000313" key="2">
    <source>
        <dbReference type="Proteomes" id="UP001156629"/>
    </source>
</evidence>
<keyword evidence="2" id="KW-1185">Reference proteome</keyword>